<organism evidence="2 3">
    <name type="scientific">Providencia stuartii</name>
    <dbReference type="NCBI Taxonomy" id="588"/>
    <lineage>
        <taxon>Bacteria</taxon>
        <taxon>Pseudomonadati</taxon>
        <taxon>Pseudomonadota</taxon>
        <taxon>Gammaproteobacteria</taxon>
        <taxon>Enterobacterales</taxon>
        <taxon>Morganellaceae</taxon>
        <taxon>Providencia</taxon>
    </lineage>
</organism>
<proteinExistence type="predicted"/>
<name>A0A1S1HYL5_PROST</name>
<gene>
    <name evidence="2" type="ORF">A3Q29_14210</name>
</gene>
<dbReference type="OrthoDB" id="3422944at2"/>
<dbReference type="InterPro" id="IPR043519">
    <property type="entry name" value="NT_sf"/>
</dbReference>
<accession>A0A1S1HYL5</accession>
<dbReference type="AlphaFoldDB" id="A0A1S1HYL5"/>
<dbReference type="InterPro" id="IPR041633">
    <property type="entry name" value="Polbeta"/>
</dbReference>
<dbReference type="CDD" id="cd05403">
    <property type="entry name" value="NT_KNTase_like"/>
    <property type="match status" value="1"/>
</dbReference>
<dbReference type="Gene3D" id="3.30.460.10">
    <property type="entry name" value="Beta Polymerase, domain 2"/>
    <property type="match status" value="1"/>
</dbReference>
<evidence type="ECO:0000259" key="1">
    <source>
        <dbReference type="Pfam" id="PF18765"/>
    </source>
</evidence>
<sequence length="256" mass="29817">MAIDRQGRITTLAPVEYQAQFKQVIDDAIAHLKLSLNNRLHSIYVYGSVAKGQAVQYRSDLDLCLILTQKLNETEQRQLNEAHSYLEKTHDIVSKIDFDIGILADVIDECNQFSWGYWLKHHCRCVFGDDLSLRFAPFLPSKDIAIAVNGDFVDVLTQYIDELKNTADANKRRLIQRAAARKLLRSTNILHDNNDTSWPESLNEYAERVMALFPECKEQIHYFLQESYQPQDNTNIFISKLEHFILWLNKHYLQQQ</sequence>
<dbReference type="EMBL" id="LVIE01000035">
    <property type="protein sequence ID" value="OHT25450.1"/>
    <property type="molecule type" value="Genomic_DNA"/>
</dbReference>
<dbReference type="Proteomes" id="UP000179588">
    <property type="component" value="Unassembled WGS sequence"/>
</dbReference>
<reference evidence="2 3" key="1">
    <citation type="submission" date="2016-03" db="EMBL/GenBank/DDBJ databases">
        <title>Genome sequence of Providencia stuartii strain, isolated from the salivary glands of larval Lucilia sericata.</title>
        <authorList>
            <person name="Yuan Y."/>
            <person name="Zhang Y."/>
            <person name="Fu S."/>
            <person name="Crippen T.L."/>
            <person name="Visi D."/>
            <person name="Benbow M.E."/>
            <person name="Allen M."/>
            <person name="Tomberlin J.K."/>
            <person name="Sze S.-H."/>
            <person name="Tarone A.M."/>
        </authorList>
    </citation>
    <scope>NUCLEOTIDE SEQUENCE [LARGE SCALE GENOMIC DNA]</scope>
    <source>
        <strain evidence="2 3">Crippen</strain>
    </source>
</reference>
<evidence type="ECO:0000313" key="3">
    <source>
        <dbReference type="Proteomes" id="UP000179588"/>
    </source>
</evidence>
<dbReference type="Pfam" id="PF18765">
    <property type="entry name" value="Polbeta"/>
    <property type="match status" value="1"/>
</dbReference>
<dbReference type="SUPFAM" id="SSF81301">
    <property type="entry name" value="Nucleotidyltransferase"/>
    <property type="match status" value="1"/>
</dbReference>
<protein>
    <recommendedName>
        <fullName evidence="1">Polymerase beta nucleotidyltransferase domain-containing protein</fullName>
    </recommendedName>
</protein>
<comment type="caution">
    <text evidence="2">The sequence shown here is derived from an EMBL/GenBank/DDBJ whole genome shotgun (WGS) entry which is preliminary data.</text>
</comment>
<keyword evidence="3" id="KW-1185">Reference proteome</keyword>
<feature type="domain" description="Polymerase beta nucleotidyltransferase" evidence="1">
    <location>
        <begin position="36"/>
        <end position="97"/>
    </location>
</feature>
<evidence type="ECO:0000313" key="2">
    <source>
        <dbReference type="EMBL" id="OHT25450.1"/>
    </source>
</evidence>
<dbReference type="RefSeq" id="WP_070925526.1">
    <property type="nucleotide sequence ID" value="NZ_VAUE01000019.1"/>
</dbReference>